<evidence type="ECO:0000313" key="2">
    <source>
        <dbReference type="Proteomes" id="UP001165960"/>
    </source>
</evidence>
<comment type="caution">
    <text evidence="1">The sequence shown here is derived from an EMBL/GenBank/DDBJ whole genome shotgun (WGS) entry which is preliminary data.</text>
</comment>
<keyword evidence="2" id="KW-1185">Reference proteome</keyword>
<sequence length="148" mass="16960">MDSNFIKTCNEKYGPPQGQALLDFSHTNYSEMSFGARSLAKALVVVLEVALLLVSYSAFISIPFVFRFGFPASFSGLFIFIYFLCEGLFFSWNLYWITTLEIHRPMPLMSSQGRLDLVLKLQEHLRMSQKILWSSNQVITQRLDSKNG</sequence>
<evidence type="ECO:0000313" key="1">
    <source>
        <dbReference type="EMBL" id="KAJ9088162.1"/>
    </source>
</evidence>
<protein>
    <submittedName>
        <fullName evidence="1">Uncharacterized protein</fullName>
    </submittedName>
</protein>
<accession>A0ACC2UMJ8</accession>
<gene>
    <name evidence="1" type="ORF">DSO57_1025827</name>
</gene>
<proteinExistence type="predicted"/>
<name>A0ACC2UMJ8_9FUNG</name>
<dbReference type="EMBL" id="QTSX02000147">
    <property type="protein sequence ID" value="KAJ9088162.1"/>
    <property type="molecule type" value="Genomic_DNA"/>
</dbReference>
<dbReference type="Proteomes" id="UP001165960">
    <property type="component" value="Unassembled WGS sequence"/>
</dbReference>
<reference evidence="1" key="1">
    <citation type="submission" date="2022-04" db="EMBL/GenBank/DDBJ databases">
        <title>Genome of the entomopathogenic fungus Entomophthora muscae.</title>
        <authorList>
            <person name="Elya C."/>
            <person name="Lovett B.R."/>
            <person name="Lee E."/>
            <person name="Macias A.M."/>
            <person name="Hajek A.E."/>
            <person name="De Bivort B.L."/>
            <person name="Kasson M.T."/>
            <person name="De Fine Licht H.H."/>
            <person name="Stajich J.E."/>
        </authorList>
    </citation>
    <scope>NUCLEOTIDE SEQUENCE</scope>
    <source>
        <strain evidence="1">Berkeley</strain>
    </source>
</reference>
<organism evidence="1 2">
    <name type="scientific">Entomophthora muscae</name>
    <dbReference type="NCBI Taxonomy" id="34485"/>
    <lineage>
        <taxon>Eukaryota</taxon>
        <taxon>Fungi</taxon>
        <taxon>Fungi incertae sedis</taxon>
        <taxon>Zoopagomycota</taxon>
        <taxon>Entomophthoromycotina</taxon>
        <taxon>Entomophthoromycetes</taxon>
        <taxon>Entomophthorales</taxon>
        <taxon>Entomophthoraceae</taxon>
        <taxon>Entomophthora</taxon>
    </lineage>
</organism>